<keyword evidence="4 5" id="KW-0472">Membrane</keyword>
<accession>A0ABS9Z8D7</accession>
<evidence type="ECO:0000256" key="4">
    <source>
        <dbReference type="ARBA" id="ARBA00023136"/>
    </source>
</evidence>
<dbReference type="EMBL" id="JAIVFP010000001">
    <property type="protein sequence ID" value="MCI4683625.1"/>
    <property type="molecule type" value="Genomic_DNA"/>
</dbReference>
<dbReference type="Proteomes" id="UP001139104">
    <property type="component" value="Unassembled WGS sequence"/>
</dbReference>
<name>A0ABS9Z8D7_9HYPH</name>
<feature type="transmembrane region" description="Helical" evidence="5">
    <location>
        <begin position="12"/>
        <end position="31"/>
    </location>
</feature>
<feature type="domain" description="GtrA/DPMS transmembrane" evidence="6">
    <location>
        <begin position="13"/>
        <end position="122"/>
    </location>
</feature>
<feature type="transmembrane region" description="Helical" evidence="5">
    <location>
        <begin position="37"/>
        <end position="55"/>
    </location>
</feature>
<evidence type="ECO:0000256" key="3">
    <source>
        <dbReference type="ARBA" id="ARBA00022989"/>
    </source>
</evidence>
<evidence type="ECO:0000256" key="5">
    <source>
        <dbReference type="SAM" id="Phobius"/>
    </source>
</evidence>
<proteinExistence type="predicted"/>
<evidence type="ECO:0000259" key="6">
    <source>
        <dbReference type="Pfam" id="PF04138"/>
    </source>
</evidence>
<gene>
    <name evidence="7" type="ORF">K2U94_12745</name>
</gene>
<keyword evidence="2 5" id="KW-0812">Transmembrane</keyword>
<organism evidence="7 8">
    <name type="scientific">Candidatus Rhodoblastus alkanivorans</name>
    <dbReference type="NCBI Taxonomy" id="2954117"/>
    <lineage>
        <taxon>Bacteria</taxon>
        <taxon>Pseudomonadati</taxon>
        <taxon>Pseudomonadota</taxon>
        <taxon>Alphaproteobacteria</taxon>
        <taxon>Hyphomicrobiales</taxon>
        <taxon>Rhodoblastaceae</taxon>
        <taxon>Rhodoblastus</taxon>
    </lineage>
</organism>
<feature type="transmembrane region" description="Helical" evidence="5">
    <location>
        <begin position="76"/>
        <end position="97"/>
    </location>
</feature>
<dbReference type="RefSeq" id="WP_243080186.1">
    <property type="nucleotide sequence ID" value="NZ_JAIVFK010000009.1"/>
</dbReference>
<dbReference type="Pfam" id="PF04138">
    <property type="entry name" value="GtrA_DPMS_TM"/>
    <property type="match status" value="1"/>
</dbReference>
<comment type="caution">
    <text evidence="7">The sequence shown here is derived from an EMBL/GenBank/DDBJ whole genome shotgun (WGS) entry which is preliminary data.</text>
</comment>
<evidence type="ECO:0000256" key="1">
    <source>
        <dbReference type="ARBA" id="ARBA00004141"/>
    </source>
</evidence>
<keyword evidence="3 5" id="KW-1133">Transmembrane helix</keyword>
<dbReference type="InterPro" id="IPR007267">
    <property type="entry name" value="GtrA_DPMS_TM"/>
</dbReference>
<keyword evidence="8" id="KW-1185">Reference proteome</keyword>
<protein>
    <submittedName>
        <fullName evidence="7">GtrA family protein</fullName>
    </submittedName>
</protein>
<evidence type="ECO:0000313" key="7">
    <source>
        <dbReference type="EMBL" id="MCI4683625.1"/>
    </source>
</evidence>
<evidence type="ECO:0000313" key="8">
    <source>
        <dbReference type="Proteomes" id="UP001139104"/>
    </source>
</evidence>
<evidence type="ECO:0000256" key="2">
    <source>
        <dbReference type="ARBA" id="ARBA00022692"/>
    </source>
</evidence>
<comment type="subcellular location">
    <subcellularLocation>
        <location evidence="1">Membrane</location>
        <topology evidence="1">Multi-pass membrane protein</topology>
    </subcellularLocation>
</comment>
<feature type="transmembrane region" description="Helical" evidence="5">
    <location>
        <begin position="103"/>
        <end position="124"/>
    </location>
</feature>
<reference evidence="7" key="1">
    <citation type="journal article" date="2022" name="ISME J.">
        <title>Identification of active gaseous-alkane degraders at natural gas seeps.</title>
        <authorList>
            <person name="Farhan Ul Haque M."/>
            <person name="Hernandez M."/>
            <person name="Crombie A.T."/>
            <person name="Murrell J.C."/>
        </authorList>
    </citation>
    <scope>NUCLEOTIDE SEQUENCE</scope>
    <source>
        <strain evidence="7">PC2</strain>
    </source>
</reference>
<sequence>MTRAGRYGAHIGRYLSVGVVCAVTHNAIMIGGDFLHASFALDFAISYLIVTPLGYSLHVRHTFKTSPNWHGLWRYAGANAAGAQISFILTVLFISGFGLSAAIAAPVVTILLFFWNFAATHWALRAMPPGVIQRARAAARRAGASFVANWLRAN</sequence>